<protein>
    <submittedName>
        <fullName evidence="1">Uncharacterized protein</fullName>
    </submittedName>
</protein>
<dbReference type="EMBL" id="CCSF01000001">
    <property type="protein sequence ID" value="CDZ94602.1"/>
    <property type="molecule type" value="Genomic_DNA"/>
</dbReference>
<reference evidence="1 2" key="1">
    <citation type="submission" date="2014-07" db="EMBL/GenBank/DDBJ databases">
        <authorList>
            <person name="Urmite Genomes Urmite Genomes"/>
        </authorList>
    </citation>
    <scope>NUCLEOTIDE SEQUENCE [LARGE SCALE GENOMIC DNA]</scope>
    <source>
        <strain evidence="1 2">20_BN</strain>
    </source>
</reference>
<name>A0A078LWD2_9PSED</name>
<accession>A0A078LWD2</accession>
<dbReference type="Proteomes" id="UP000053902">
    <property type="component" value="Unassembled WGS sequence"/>
</dbReference>
<evidence type="ECO:0000313" key="1">
    <source>
        <dbReference type="EMBL" id="CDZ94602.1"/>
    </source>
</evidence>
<dbReference type="AlphaFoldDB" id="A0A078LWD2"/>
<dbReference type="HOGENOM" id="CLU_3331910_0_0_6"/>
<sequence>MTGRPLVGSYPRSKAVLRAALKGRLRLKGFRVAEGRTQ</sequence>
<organism evidence="1 2">
    <name type="scientific">Pseudomonas saudiphocaensis</name>
    <dbReference type="NCBI Taxonomy" id="1499686"/>
    <lineage>
        <taxon>Bacteria</taxon>
        <taxon>Pseudomonadati</taxon>
        <taxon>Pseudomonadota</taxon>
        <taxon>Gammaproteobacteria</taxon>
        <taxon>Pseudomonadales</taxon>
        <taxon>Pseudomonadaceae</taxon>
        <taxon>Pseudomonas</taxon>
    </lineage>
</organism>
<keyword evidence="2" id="KW-1185">Reference proteome</keyword>
<proteinExistence type="predicted"/>
<gene>
    <name evidence="1" type="ORF">BN1079_01925</name>
</gene>
<dbReference type="STRING" id="1499686.BN1079_01925"/>
<evidence type="ECO:0000313" key="2">
    <source>
        <dbReference type="Proteomes" id="UP000053902"/>
    </source>
</evidence>